<name>H8I755_METCZ</name>
<dbReference type="RefSeq" id="WP_014406137.1">
    <property type="nucleotide sequence ID" value="NC_017034.1"/>
</dbReference>
<dbReference type="Pfam" id="PF00582">
    <property type="entry name" value="Usp"/>
    <property type="match status" value="2"/>
</dbReference>
<feature type="domain" description="UspA" evidence="7">
    <location>
        <begin position="700"/>
        <end position="822"/>
    </location>
</feature>
<evidence type="ECO:0000256" key="1">
    <source>
        <dbReference type="ARBA" id="ARBA00004651"/>
    </source>
</evidence>
<feature type="transmembrane region" description="Helical" evidence="6">
    <location>
        <begin position="233"/>
        <end position="251"/>
    </location>
</feature>
<dbReference type="AlphaFoldDB" id="H8I755"/>
<dbReference type="Gene3D" id="1.20.1740.10">
    <property type="entry name" value="Amino acid/polyamine transporter I"/>
    <property type="match status" value="1"/>
</dbReference>
<dbReference type="InterPro" id="IPR006015">
    <property type="entry name" value="Universal_stress_UspA"/>
</dbReference>
<feature type="transmembrane region" description="Helical" evidence="6">
    <location>
        <begin position="417"/>
        <end position="435"/>
    </location>
</feature>
<sequence length="825" mass="89023">MAGPIKAQQAGQISEPRVEVIKLKRDLGVFGSFSIGFADVGADIYVALGLVLFFAGGAAPLALAIAALGYIFTALSYAELASAIPMAGGASIFAREAFDDFWGFVAGWGLLLDYTIDIALFGWITMGYLGSFLANLGMAGVPYVGALSGLNSINAPGSPSYTFQAVGTIALCIILMALNYIGIRESANLNIALSIISIISEATLLLAGFALVWSLPTFIHNITQLGSGVSWTSFGWGITVAMVSFIGLESISQAAEETRRPDRTIPKSTKALIVAVMLAGLLLCTLAVGLPTMSPSTLGTTYQNDPVTGVAKGISMGLSPSNPLVALLPLWVGLLGVLMLLMSTNTGVIGASRVTYSMSRHKIMPVWFSKLHPKYRVPTRTIIIFSLASIGFVLFVWFMGTYKLSHEDPTIILGDLYNYGALVSFMLVNLSLIMLRNKRPELYRPYKSPFAFKVRAGDKRWVVPVLPLLGFFVCLFVWMLVLNLHEIGKIVGTLWFVAGIAMYLVYRRSQNLDWREHIPGTQVTHPDVAHELHPEIAHELKGRYESAIQKAVPKGKAAYHEILVPLSRPETVENIIDIACGLLEEGGRLHLMTAIAVPPQLPTQAAVMDDSASSLLMSAIDKAKRRGVNATAEAVTSRSVAEAIAQSAMGKRCDLIVMGSSQRTIAEKVLFGSIVDGVLRNAPCDVAVFSYTNDMKPIRYEKILVPTSGYLHATRALEVAITLQRKFKGSITSMYVSKKAESEEAEAILEGVNRMAQGSGVNHSAIFLAGNVADSIIKVAGEGKYDLIIIGATERPAYHKWLLGSTADEVVKRAPCNVLVVRMKK</sequence>
<feature type="transmembrane region" description="Helical" evidence="6">
    <location>
        <begin position="271"/>
        <end position="290"/>
    </location>
</feature>
<evidence type="ECO:0000313" key="8">
    <source>
        <dbReference type="EMBL" id="AFD00306.1"/>
    </source>
</evidence>
<feature type="transmembrane region" description="Helical" evidence="6">
    <location>
        <begin position="61"/>
        <end position="80"/>
    </location>
</feature>
<keyword evidence="4 6" id="KW-1133">Transmembrane helix</keyword>
<keyword evidence="9" id="KW-1185">Reference proteome</keyword>
<accession>H8I755</accession>
<dbReference type="InterPro" id="IPR014729">
    <property type="entry name" value="Rossmann-like_a/b/a_fold"/>
</dbReference>
<feature type="transmembrane region" description="Helical" evidence="6">
    <location>
        <begin position="161"/>
        <end position="182"/>
    </location>
</feature>
<dbReference type="CDD" id="cd00293">
    <property type="entry name" value="USP-like"/>
    <property type="match status" value="2"/>
</dbReference>
<protein>
    <submittedName>
        <fullName evidence="8">Amino acid/polyamine/organocation transporter, APC superfamily</fullName>
    </submittedName>
</protein>
<evidence type="ECO:0000256" key="4">
    <source>
        <dbReference type="ARBA" id="ARBA00022989"/>
    </source>
</evidence>
<evidence type="ECO:0000256" key="2">
    <source>
        <dbReference type="ARBA" id="ARBA00022475"/>
    </source>
</evidence>
<dbReference type="Gene3D" id="3.40.50.620">
    <property type="entry name" value="HUPs"/>
    <property type="match status" value="2"/>
</dbReference>
<evidence type="ECO:0000259" key="7">
    <source>
        <dbReference type="Pfam" id="PF00582"/>
    </source>
</evidence>
<dbReference type="PRINTS" id="PR01438">
    <property type="entry name" value="UNVRSLSTRESS"/>
</dbReference>
<dbReference type="KEGG" id="mez:Mtc_1554"/>
<reference evidence="8 9" key="1">
    <citation type="journal article" date="2012" name="J. Bacteriol.">
        <title>Complete genome sequence of a thermophilic methanogen, Methanocella conradii HZ254, isolated from Chinese rice field soil.</title>
        <authorList>
            <person name="Lu Z."/>
            <person name="Lu Y."/>
        </authorList>
    </citation>
    <scope>NUCLEOTIDE SEQUENCE [LARGE SCALE GENOMIC DNA]</scope>
    <source>
        <strain evidence="9">DSM 24694 / JCM 17849 / CGMCC 1.5162 / HZ254</strain>
    </source>
</reference>
<feature type="transmembrane region" description="Helical" evidence="6">
    <location>
        <begin position="189"/>
        <end position="213"/>
    </location>
</feature>
<organism evidence="8 9">
    <name type="scientific">Methanocella conradii (strain DSM 24694 / JCM 17849 / CGMCC 1.5162 / HZ254)</name>
    <dbReference type="NCBI Taxonomy" id="1041930"/>
    <lineage>
        <taxon>Archaea</taxon>
        <taxon>Methanobacteriati</taxon>
        <taxon>Methanobacteriota</taxon>
        <taxon>Stenosarchaea group</taxon>
        <taxon>Methanomicrobia</taxon>
        <taxon>Methanocellales</taxon>
        <taxon>Methanocellaceae</taxon>
        <taxon>Methanocella</taxon>
    </lineage>
</organism>
<dbReference type="Pfam" id="PF13520">
    <property type="entry name" value="AA_permease_2"/>
    <property type="match status" value="1"/>
</dbReference>
<dbReference type="STRING" id="1041930.Mtc_1554"/>
<evidence type="ECO:0000313" key="9">
    <source>
        <dbReference type="Proteomes" id="UP000005233"/>
    </source>
</evidence>
<evidence type="ECO:0000256" key="3">
    <source>
        <dbReference type="ARBA" id="ARBA00022692"/>
    </source>
</evidence>
<dbReference type="InterPro" id="IPR002293">
    <property type="entry name" value="AA/rel_permease1"/>
</dbReference>
<evidence type="ECO:0000256" key="5">
    <source>
        <dbReference type="ARBA" id="ARBA00023136"/>
    </source>
</evidence>
<keyword evidence="2" id="KW-1003">Cell membrane</keyword>
<dbReference type="OrthoDB" id="43026at2157"/>
<dbReference type="PANTHER" id="PTHR42770">
    <property type="entry name" value="AMINO ACID TRANSPORTER-RELATED"/>
    <property type="match status" value="1"/>
</dbReference>
<evidence type="ECO:0000256" key="6">
    <source>
        <dbReference type="SAM" id="Phobius"/>
    </source>
</evidence>
<keyword evidence="3 6" id="KW-0812">Transmembrane</keyword>
<dbReference type="GeneID" id="11971692"/>
<feature type="domain" description="UspA" evidence="7">
    <location>
        <begin position="559"/>
        <end position="689"/>
    </location>
</feature>
<dbReference type="eggNOG" id="arCOG00009">
    <property type="taxonomic scope" value="Archaea"/>
</dbReference>
<gene>
    <name evidence="8" type="ordered locus">Mtc_1554</name>
</gene>
<feature type="transmembrane region" description="Helical" evidence="6">
    <location>
        <begin position="377"/>
        <end position="397"/>
    </location>
</feature>
<dbReference type="Proteomes" id="UP000005233">
    <property type="component" value="Chromosome"/>
</dbReference>
<dbReference type="GO" id="GO:0005886">
    <property type="term" value="C:plasma membrane"/>
    <property type="evidence" value="ECO:0007669"/>
    <property type="project" value="UniProtKB-SubCell"/>
</dbReference>
<dbReference type="InterPro" id="IPR006016">
    <property type="entry name" value="UspA"/>
</dbReference>
<feature type="transmembrane region" description="Helical" evidence="6">
    <location>
        <begin position="101"/>
        <end position="124"/>
    </location>
</feature>
<feature type="transmembrane region" description="Helical" evidence="6">
    <location>
        <begin position="461"/>
        <end position="481"/>
    </location>
</feature>
<keyword evidence="5 6" id="KW-0472">Membrane</keyword>
<dbReference type="HOGENOM" id="CLU_392629_0_0_2"/>
<dbReference type="eggNOG" id="arCOG00449">
    <property type="taxonomic scope" value="Archaea"/>
</dbReference>
<proteinExistence type="predicted"/>
<dbReference type="EMBL" id="CP003243">
    <property type="protein sequence ID" value="AFD00306.1"/>
    <property type="molecule type" value="Genomic_DNA"/>
</dbReference>
<dbReference type="InterPro" id="IPR050367">
    <property type="entry name" value="APC_superfamily"/>
</dbReference>
<comment type="subcellular location">
    <subcellularLocation>
        <location evidence="1">Cell membrane</location>
        <topology evidence="1">Multi-pass membrane protein</topology>
    </subcellularLocation>
</comment>
<feature type="transmembrane region" description="Helical" evidence="6">
    <location>
        <begin position="330"/>
        <end position="356"/>
    </location>
</feature>
<feature type="transmembrane region" description="Helical" evidence="6">
    <location>
        <begin position="487"/>
        <end position="506"/>
    </location>
</feature>
<dbReference type="PANTHER" id="PTHR42770:SF11">
    <property type="entry name" value="INNER MEMBRANE TRANSPORT PROTEIN YBAT"/>
    <property type="match status" value="1"/>
</dbReference>
<dbReference type="SUPFAM" id="SSF52402">
    <property type="entry name" value="Adenine nucleotide alpha hydrolases-like"/>
    <property type="match status" value="2"/>
</dbReference>
<dbReference type="GO" id="GO:0022857">
    <property type="term" value="F:transmembrane transporter activity"/>
    <property type="evidence" value="ECO:0007669"/>
    <property type="project" value="InterPro"/>
</dbReference>